<evidence type="ECO:0000313" key="1">
    <source>
        <dbReference type="EMBL" id="PSJ57116.1"/>
    </source>
</evidence>
<dbReference type="Proteomes" id="UP000240653">
    <property type="component" value="Unassembled WGS sequence"/>
</dbReference>
<comment type="caution">
    <text evidence="1">The sequence shown here is derived from an EMBL/GenBank/DDBJ whole genome shotgun (WGS) entry which is preliminary data.</text>
</comment>
<evidence type="ECO:0000313" key="2">
    <source>
        <dbReference type="Proteomes" id="UP000240653"/>
    </source>
</evidence>
<keyword evidence="2" id="KW-1185">Reference proteome</keyword>
<dbReference type="AlphaFoldDB" id="A0A2P7S3R7"/>
<accession>A0A2P7S3R7</accession>
<protein>
    <recommendedName>
        <fullName evidence="3">LysR substrate-binding domain-containing protein</fullName>
    </recommendedName>
</protein>
<sequence>MLARLSYIYAANALVSGSIVRVIDMKLATETAYYAVRSDRRGSSKVAAFRSWLQEQMSASNT</sequence>
<reference evidence="1 2" key="1">
    <citation type="submission" date="2018-03" db="EMBL/GenBank/DDBJ databases">
        <title>The draft genome of Mesorhizobium soli JCM 19897.</title>
        <authorList>
            <person name="Li L."/>
            <person name="Liu L."/>
            <person name="Liang L."/>
            <person name="Wang T."/>
            <person name="Zhang X."/>
        </authorList>
    </citation>
    <scope>NUCLEOTIDE SEQUENCE [LARGE SCALE GENOMIC DNA]</scope>
    <source>
        <strain evidence="1 2">JCM 19897</strain>
    </source>
</reference>
<evidence type="ECO:0008006" key="3">
    <source>
        <dbReference type="Google" id="ProtNLM"/>
    </source>
</evidence>
<organism evidence="1 2">
    <name type="scientific">Pseudaminobacter soli</name>
    <name type="common">ex Li et al. 2025</name>
    <dbReference type="NCBI Taxonomy" id="1295366"/>
    <lineage>
        <taxon>Bacteria</taxon>
        <taxon>Pseudomonadati</taxon>
        <taxon>Pseudomonadota</taxon>
        <taxon>Alphaproteobacteria</taxon>
        <taxon>Hyphomicrobiales</taxon>
        <taxon>Phyllobacteriaceae</taxon>
        <taxon>Pseudaminobacter</taxon>
    </lineage>
</organism>
<dbReference type="Gene3D" id="3.40.190.10">
    <property type="entry name" value="Periplasmic binding protein-like II"/>
    <property type="match status" value="2"/>
</dbReference>
<proteinExistence type="predicted"/>
<gene>
    <name evidence="1" type="ORF">C7I85_23075</name>
</gene>
<name>A0A2P7S3R7_9HYPH</name>
<dbReference type="EMBL" id="PXYL01000015">
    <property type="protein sequence ID" value="PSJ57116.1"/>
    <property type="molecule type" value="Genomic_DNA"/>
</dbReference>